<proteinExistence type="predicted"/>
<dbReference type="PANTHER" id="PTHR33516:SF2">
    <property type="entry name" value="LEXA REPRESSOR-RELATED"/>
    <property type="match status" value="1"/>
</dbReference>
<dbReference type="SUPFAM" id="SSF47413">
    <property type="entry name" value="lambda repressor-like DNA-binding domains"/>
    <property type="match status" value="1"/>
</dbReference>
<dbReference type="InterPro" id="IPR015927">
    <property type="entry name" value="Peptidase_S24_S26A/B/C"/>
</dbReference>
<dbReference type="InterPro" id="IPR050077">
    <property type="entry name" value="LexA_repressor"/>
</dbReference>
<dbReference type="GO" id="GO:0003677">
    <property type="term" value="F:DNA binding"/>
    <property type="evidence" value="ECO:0007669"/>
    <property type="project" value="InterPro"/>
</dbReference>
<dbReference type="InterPro" id="IPR036286">
    <property type="entry name" value="LexA/Signal_pep-like_sf"/>
</dbReference>
<comment type="caution">
    <text evidence="1">The sequence shown here is derived from an EMBL/GenBank/DDBJ whole genome shotgun (WGS) entry which is preliminary data.</text>
</comment>
<dbReference type="Gene3D" id="1.10.260.40">
    <property type="entry name" value="lambda repressor-like DNA-binding domains"/>
    <property type="match status" value="1"/>
</dbReference>
<dbReference type="EMBL" id="QORE01001404">
    <property type="protein sequence ID" value="RCI71452.1"/>
    <property type="molecule type" value="Genomic_DNA"/>
</dbReference>
<dbReference type="InterPro" id="IPR039418">
    <property type="entry name" value="LexA-like"/>
</dbReference>
<sequence>MDIGSIIRKARKARGLTLEALAHQVDSDTGNLSRIERGKQGASQELLSKILSILDLSLTGLAEEPAGNVSPTEQPGRLYRYPVVSWVAAGAWREAIEPAGFDTFELSDYKGKGRSFWLEVKGDSMTAPAGESIPEGMLILVDTGLEPRPGDLVVAKLADSNEATFKQFVSDAGQKYLKPLNPAYRMLSIDDNCEMVGVVTRAIRKFR</sequence>
<dbReference type="RefSeq" id="WP_023435166.1">
    <property type="nucleotide sequence ID" value="NZ_CAADLW010000052.1"/>
</dbReference>
<reference evidence="1 2" key="1">
    <citation type="submission" date="2018-07" db="EMBL/GenBank/DDBJ databases">
        <title>Mechanisms of high-level aminoglycoside resistance among Gram-negative pathogens in Brazil.</title>
        <authorList>
            <person name="Ballaben A.S."/>
            <person name="Darini A.L.C."/>
            <person name="Doi Y."/>
        </authorList>
    </citation>
    <scope>NUCLEOTIDE SEQUENCE [LARGE SCALE GENOMIC DNA]</scope>
    <source>
        <strain evidence="1 2">B2-305</strain>
    </source>
</reference>
<organism evidence="1 2">
    <name type="scientific">Pseudomonas aeruginosa</name>
    <dbReference type="NCBI Taxonomy" id="287"/>
    <lineage>
        <taxon>Bacteria</taxon>
        <taxon>Pseudomonadati</taxon>
        <taxon>Pseudomonadota</taxon>
        <taxon>Gammaproteobacteria</taxon>
        <taxon>Pseudomonadales</taxon>
        <taxon>Pseudomonadaceae</taxon>
        <taxon>Pseudomonas</taxon>
    </lineage>
</organism>
<dbReference type="CDD" id="cd06529">
    <property type="entry name" value="S24_LexA-like"/>
    <property type="match status" value="1"/>
</dbReference>
<dbReference type="PROSITE" id="PS50943">
    <property type="entry name" value="HTH_CROC1"/>
    <property type="match status" value="1"/>
</dbReference>
<evidence type="ECO:0000313" key="1">
    <source>
        <dbReference type="EMBL" id="RCI71452.1"/>
    </source>
</evidence>
<dbReference type="Proteomes" id="UP000253594">
    <property type="component" value="Unassembled WGS sequence"/>
</dbReference>
<dbReference type="InterPro" id="IPR001387">
    <property type="entry name" value="Cro/C1-type_HTH"/>
</dbReference>
<dbReference type="Gene3D" id="2.10.109.10">
    <property type="entry name" value="Umud Fragment, subunit A"/>
    <property type="match status" value="1"/>
</dbReference>
<name>A0A367M2B5_PSEAI</name>
<protein>
    <submittedName>
        <fullName evidence="1">XRE family transcriptional regulator</fullName>
    </submittedName>
</protein>
<dbReference type="SMART" id="SM00530">
    <property type="entry name" value="HTH_XRE"/>
    <property type="match status" value="1"/>
</dbReference>
<dbReference type="InterPro" id="IPR010982">
    <property type="entry name" value="Lambda_DNA-bd_dom_sf"/>
</dbReference>
<dbReference type="Pfam" id="PF00717">
    <property type="entry name" value="Peptidase_S24"/>
    <property type="match status" value="1"/>
</dbReference>
<dbReference type="AlphaFoldDB" id="A0A367M2B5"/>
<accession>A0A367M2B5</accession>
<dbReference type="CDD" id="cd00093">
    <property type="entry name" value="HTH_XRE"/>
    <property type="match status" value="1"/>
</dbReference>
<evidence type="ECO:0000313" key="2">
    <source>
        <dbReference type="Proteomes" id="UP000253594"/>
    </source>
</evidence>
<dbReference type="SUPFAM" id="SSF51306">
    <property type="entry name" value="LexA/Signal peptidase"/>
    <property type="match status" value="1"/>
</dbReference>
<gene>
    <name evidence="1" type="ORF">DT376_29040</name>
</gene>
<dbReference type="Pfam" id="PF01381">
    <property type="entry name" value="HTH_3"/>
    <property type="match status" value="1"/>
</dbReference>
<dbReference type="PANTHER" id="PTHR33516">
    <property type="entry name" value="LEXA REPRESSOR"/>
    <property type="match status" value="1"/>
</dbReference>